<feature type="transmembrane region" description="Helical" evidence="1">
    <location>
        <begin position="80"/>
        <end position="101"/>
    </location>
</feature>
<feature type="transmembrane region" description="Helical" evidence="1">
    <location>
        <begin position="107"/>
        <end position="124"/>
    </location>
</feature>
<keyword evidence="1" id="KW-0812">Transmembrane</keyword>
<feature type="transmembrane region" description="Helical" evidence="1">
    <location>
        <begin position="131"/>
        <end position="146"/>
    </location>
</feature>
<keyword evidence="3" id="KW-1185">Reference proteome</keyword>
<feature type="transmembrane region" description="Helical" evidence="1">
    <location>
        <begin position="51"/>
        <end position="68"/>
    </location>
</feature>
<protein>
    <recommendedName>
        <fullName evidence="4">Glycosyltransferase RgtA/B/C/D-like domain-containing protein</fullName>
    </recommendedName>
</protein>
<dbReference type="AlphaFoldDB" id="A0A3P1BNT4"/>
<name>A0A3P1BNT4_9BACT</name>
<feature type="transmembrane region" description="Helical" evidence="1">
    <location>
        <begin position="303"/>
        <end position="322"/>
    </location>
</feature>
<dbReference type="Proteomes" id="UP000271925">
    <property type="component" value="Unassembled WGS sequence"/>
</dbReference>
<sequence>MNPDESQTITQAITLLRDPIYWASVDGTTIGPVNSYLLLIPSIFGFPLDYIGARVVGLGLILLSLYFFSKGLRLFMPEKTYRLVLLGLSIFFGWTVWYDFLHYTSELSSLPILTGCFYMVSAILTGRKHSVSWYFVLGIVAGIIPYCKLQSVPILAGPIIITYTYIFAQRRNLFKLTSALSLGLVVPSILVLGFCLAYHVLPDFYLFYIESNLLGYKELYSQDVAQKTIWAKLMVLPYVIAHYLDLLPLIGICWFLGFLCLQVYYEDAKQISRGNRWQLGLGFITGLLAIYCVASPGTRFGHHLLLLVFPIAWLIGCCLAIVKDRFSVGFVQKLTIGLPSTFLFFILLRFTLYGFFSESSSTFNPHPSSLKFPERAEIEQDRAFHINPFLYCFTQKMTMSESAVSREIKKLTEPEEQIAVWGWNCTYYVESQRSQGVRENQTQRCAVKNSYQAIYLSRYVADLAKNKPALFLDAVGPASLHLNEAHYEHQNFRLLASYIAKHYKFLKVVSGVRIFKRIPANEG</sequence>
<dbReference type="EMBL" id="RQJO01000009">
    <property type="protein sequence ID" value="RRB02573.1"/>
    <property type="molecule type" value="Genomic_DNA"/>
</dbReference>
<evidence type="ECO:0008006" key="4">
    <source>
        <dbReference type="Google" id="ProtNLM"/>
    </source>
</evidence>
<comment type="caution">
    <text evidence="2">The sequence shown here is derived from an EMBL/GenBank/DDBJ whole genome shotgun (WGS) entry which is preliminary data.</text>
</comment>
<organism evidence="2 3">
    <name type="scientific">Larkinella rosea</name>
    <dbReference type="NCBI Taxonomy" id="2025312"/>
    <lineage>
        <taxon>Bacteria</taxon>
        <taxon>Pseudomonadati</taxon>
        <taxon>Bacteroidota</taxon>
        <taxon>Cytophagia</taxon>
        <taxon>Cytophagales</taxon>
        <taxon>Spirosomataceae</taxon>
        <taxon>Larkinella</taxon>
    </lineage>
</organism>
<feature type="transmembrane region" description="Helical" evidence="1">
    <location>
        <begin position="277"/>
        <end position="297"/>
    </location>
</feature>
<feature type="transmembrane region" description="Helical" evidence="1">
    <location>
        <begin position="180"/>
        <end position="201"/>
    </location>
</feature>
<evidence type="ECO:0000256" key="1">
    <source>
        <dbReference type="SAM" id="Phobius"/>
    </source>
</evidence>
<keyword evidence="1" id="KW-0472">Membrane</keyword>
<feature type="transmembrane region" description="Helical" evidence="1">
    <location>
        <begin position="152"/>
        <end position="168"/>
    </location>
</feature>
<reference evidence="2 3" key="1">
    <citation type="submission" date="2018-11" db="EMBL/GenBank/DDBJ databases">
        <authorList>
            <person name="Zhou Z."/>
            <person name="Wang G."/>
        </authorList>
    </citation>
    <scope>NUCLEOTIDE SEQUENCE [LARGE SCALE GENOMIC DNA]</scope>
    <source>
        <strain evidence="2 3">KCTC52004</strain>
    </source>
</reference>
<accession>A0A3P1BNT4</accession>
<proteinExistence type="predicted"/>
<feature type="transmembrane region" description="Helical" evidence="1">
    <location>
        <begin position="334"/>
        <end position="356"/>
    </location>
</feature>
<gene>
    <name evidence="2" type="ORF">EHT25_19170</name>
</gene>
<feature type="transmembrane region" description="Helical" evidence="1">
    <location>
        <begin position="246"/>
        <end position="265"/>
    </location>
</feature>
<evidence type="ECO:0000313" key="2">
    <source>
        <dbReference type="EMBL" id="RRB02573.1"/>
    </source>
</evidence>
<evidence type="ECO:0000313" key="3">
    <source>
        <dbReference type="Proteomes" id="UP000271925"/>
    </source>
</evidence>
<keyword evidence="1" id="KW-1133">Transmembrane helix</keyword>